<keyword evidence="2" id="KW-1185">Reference proteome</keyword>
<dbReference type="EMBL" id="VMQU01000237">
    <property type="protein sequence ID" value="TVS77276.1"/>
    <property type="molecule type" value="Genomic_DNA"/>
</dbReference>
<evidence type="ECO:0000313" key="1">
    <source>
        <dbReference type="EMBL" id="TVS77276.1"/>
    </source>
</evidence>
<gene>
    <name evidence="1" type="ORF">FPZ47_27005</name>
</gene>
<evidence type="ECO:0000313" key="2">
    <source>
        <dbReference type="Proteomes" id="UP000320513"/>
    </source>
</evidence>
<sequence length="186" mass="21097">MTVARSAGDVLSDHTVLEIESIDRMYLNVWVPRLTYGAGVQGFFVGHRGHHFASTALMDPMTKAFVADIRGFVAARGLELVSFGKERKDDVAQEFLARFSGAEGVLFVGRAQEKALVWRTQRRYNQAGEPYAWLVRSTAFINYFYFYCLDEDFGPFFIKFSTYFPYTAKLCINGNEWAKRQAAKAG</sequence>
<protein>
    <submittedName>
        <fullName evidence="1">Uncharacterized protein</fullName>
    </submittedName>
</protein>
<reference evidence="1 2" key="1">
    <citation type="submission" date="2019-07" db="EMBL/GenBank/DDBJ databases">
        <title>New Mycobacterium species.</title>
        <authorList>
            <person name="Tortoli E."/>
            <person name="Ghielmetti G."/>
            <person name="Friedel U."/>
            <person name="Trovato A."/>
        </authorList>
    </citation>
    <scope>NUCLEOTIDE SEQUENCE [LARGE SCALE GENOMIC DNA]</scope>
    <source>
        <strain evidence="1 2">16-83</strain>
    </source>
</reference>
<feature type="non-terminal residue" evidence="1">
    <location>
        <position position="186"/>
    </location>
</feature>
<name>A0A557WVJ6_9MYCO</name>
<proteinExistence type="predicted"/>
<dbReference type="AlphaFoldDB" id="A0A557WVJ6"/>
<comment type="caution">
    <text evidence="1">The sequence shown here is derived from an EMBL/GenBank/DDBJ whole genome shotgun (WGS) entry which is preliminary data.</text>
</comment>
<organism evidence="1 2">
    <name type="scientific">Mycobacterium helveticum</name>
    <dbReference type="NCBI Taxonomy" id="2592811"/>
    <lineage>
        <taxon>Bacteria</taxon>
        <taxon>Bacillati</taxon>
        <taxon>Actinomycetota</taxon>
        <taxon>Actinomycetes</taxon>
        <taxon>Mycobacteriales</taxon>
        <taxon>Mycobacteriaceae</taxon>
        <taxon>Mycobacterium</taxon>
    </lineage>
</organism>
<dbReference type="Proteomes" id="UP000320513">
    <property type="component" value="Unassembled WGS sequence"/>
</dbReference>
<accession>A0A557WVJ6</accession>